<dbReference type="KEGG" id="thg:TCELL_1156"/>
<dbReference type="Proteomes" id="UP000005270">
    <property type="component" value="Chromosome"/>
</dbReference>
<keyword evidence="3" id="KW-1185">Reference proteome</keyword>
<reference evidence="2 3" key="1">
    <citation type="journal article" date="2012" name="J. Bacteriol.">
        <title>Complete genome sequence of the hyperthermophilic cellulolytic Crenarchaeon 'Thermogladius cellulolyticus' 1633.</title>
        <authorList>
            <person name="Mardanov A.V."/>
            <person name="Kochetkova T.V."/>
            <person name="Beletsky A.V."/>
            <person name="Bonch-Osmolovskaya E.A."/>
            <person name="Ravin N.V."/>
            <person name="Skryabin K.G."/>
        </authorList>
    </citation>
    <scope>NUCLEOTIDE SEQUENCE [LARGE SCALE GENOMIC DNA]</scope>
    <source>
        <strain evidence="3">DSM 22663 / VKM B-2946 / 1633</strain>
    </source>
</reference>
<gene>
    <name evidence="2" type="ordered locus">TCELL_1156</name>
</gene>
<dbReference type="GeneID" id="13013475"/>
<dbReference type="AlphaFoldDB" id="I3TFP1"/>
<dbReference type="RefSeq" id="WP_014737829.1">
    <property type="nucleotide sequence ID" value="NC_017954.1"/>
</dbReference>
<evidence type="ECO:0000313" key="2">
    <source>
        <dbReference type="EMBL" id="AFK51579.1"/>
    </source>
</evidence>
<protein>
    <recommendedName>
        <fullName evidence="4">Alcohol dehydrogenase GroES domain protein</fullName>
    </recommendedName>
</protein>
<proteinExistence type="predicted"/>
<evidence type="ECO:0008006" key="4">
    <source>
        <dbReference type="Google" id="ProtNLM"/>
    </source>
</evidence>
<dbReference type="HOGENOM" id="CLU_951892_0_0_2"/>
<feature type="compositionally biased region" description="Gly residues" evidence="1">
    <location>
        <begin position="298"/>
        <end position="309"/>
    </location>
</feature>
<organism evidence="2 3">
    <name type="scientific">Thermogladius calderae (strain DSM 22663 / VKM B-2946 / 1633)</name>
    <dbReference type="NCBI Taxonomy" id="1184251"/>
    <lineage>
        <taxon>Archaea</taxon>
        <taxon>Thermoproteota</taxon>
        <taxon>Thermoprotei</taxon>
        <taxon>Desulfurococcales</taxon>
        <taxon>Desulfurococcaceae</taxon>
        <taxon>Thermogladius</taxon>
    </lineage>
</organism>
<dbReference type="Gene3D" id="3.90.180.10">
    <property type="entry name" value="Medium-chain alcohol dehydrogenases, catalytic domain"/>
    <property type="match status" value="1"/>
</dbReference>
<dbReference type="eggNOG" id="arCOG05990">
    <property type="taxonomic scope" value="Archaea"/>
</dbReference>
<dbReference type="SUPFAM" id="SSF50129">
    <property type="entry name" value="GroES-like"/>
    <property type="match status" value="1"/>
</dbReference>
<name>I3TFP1_THEC1</name>
<evidence type="ECO:0000313" key="3">
    <source>
        <dbReference type="Proteomes" id="UP000005270"/>
    </source>
</evidence>
<dbReference type="InterPro" id="IPR011032">
    <property type="entry name" value="GroES-like_sf"/>
</dbReference>
<evidence type="ECO:0000256" key="1">
    <source>
        <dbReference type="SAM" id="MobiDB-lite"/>
    </source>
</evidence>
<feature type="region of interest" description="Disordered" evidence="1">
    <location>
        <begin position="286"/>
        <end position="309"/>
    </location>
</feature>
<sequence>MRNKAVVYDGSLAYADLPAVVLNRGMVLVKNSMAYVGFQDEELLEGREPVILPRLLGSVCAGRVIESPEQPYLTGKFVVTNPLVSGSRSVLDVDGCLSTYFQVDPKRVYGTYPTVEPVNLLEPYASHALELAGESEGNTLVLGCNIVGLMTATALRDRGFEPYLLCEKSLAQAKRLGLRVFRNVGDLPVDLETLVVVEVTPALWDLADRSPLRRLVVSGFSGTRSLRLGLSRELVVVYLDTATPASSGGARRLAEKALGLVKVFNVKSVEDAVGFLPPRGLGTILRLSGPGEKSEAGGEQGGGASSTRS</sequence>
<dbReference type="InParanoid" id="I3TFP1"/>
<dbReference type="OrthoDB" id="18743at2157"/>
<dbReference type="STRING" id="1184251.TCELL_1156"/>
<accession>I3TFP1</accession>
<dbReference type="EMBL" id="CP003531">
    <property type="protein sequence ID" value="AFK51579.1"/>
    <property type="molecule type" value="Genomic_DNA"/>
</dbReference>